<keyword evidence="2" id="KW-1185">Reference proteome</keyword>
<evidence type="ECO:0000313" key="2">
    <source>
        <dbReference type="Proteomes" id="UP000657574"/>
    </source>
</evidence>
<gene>
    <name evidence="1" type="ORF">GCM10010121_087680</name>
</gene>
<comment type="caution">
    <text evidence="1">The sequence shown here is derived from an EMBL/GenBank/DDBJ whole genome shotgun (WGS) entry which is preliminary data.</text>
</comment>
<sequence length="89" mass="9497">MIQLAVARRSACRPGSPCVNSPAARSARGTASAYARRLFDARDAGASGHEIRQIIAEGSKGIYFQDGGSRAMGLSDVAIYDIDYLDLDF</sequence>
<accession>A0A917P641</accession>
<dbReference type="AlphaFoldDB" id="A0A917P641"/>
<reference evidence="1" key="2">
    <citation type="submission" date="2020-09" db="EMBL/GenBank/DDBJ databases">
        <authorList>
            <person name="Sun Q."/>
            <person name="Ohkuma M."/>
        </authorList>
    </citation>
    <scope>NUCLEOTIDE SEQUENCE</scope>
    <source>
        <strain evidence="1">JCM 3086</strain>
    </source>
</reference>
<dbReference type="Proteomes" id="UP000657574">
    <property type="component" value="Unassembled WGS sequence"/>
</dbReference>
<proteinExistence type="predicted"/>
<name>A0A917P641_9ACTN</name>
<evidence type="ECO:0000313" key="1">
    <source>
        <dbReference type="EMBL" id="GGJ63574.1"/>
    </source>
</evidence>
<organism evidence="1 2">
    <name type="scientific">Streptomyces brasiliensis</name>
    <dbReference type="NCBI Taxonomy" id="1954"/>
    <lineage>
        <taxon>Bacteria</taxon>
        <taxon>Bacillati</taxon>
        <taxon>Actinomycetota</taxon>
        <taxon>Actinomycetes</taxon>
        <taxon>Kitasatosporales</taxon>
        <taxon>Streptomycetaceae</taxon>
        <taxon>Streptomyces</taxon>
    </lineage>
</organism>
<reference evidence="1" key="1">
    <citation type="journal article" date="2014" name="Int. J. Syst. Evol. Microbiol.">
        <title>Complete genome sequence of Corynebacterium casei LMG S-19264T (=DSM 44701T), isolated from a smear-ripened cheese.</title>
        <authorList>
            <consortium name="US DOE Joint Genome Institute (JGI-PGF)"/>
            <person name="Walter F."/>
            <person name="Albersmeier A."/>
            <person name="Kalinowski J."/>
            <person name="Ruckert C."/>
        </authorList>
    </citation>
    <scope>NUCLEOTIDE SEQUENCE</scope>
    <source>
        <strain evidence="1">JCM 3086</strain>
    </source>
</reference>
<dbReference type="EMBL" id="BMQA01000076">
    <property type="protein sequence ID" value="GGJ63574.1"/>
    <property type="molecule type" value="Genomic_DNA"/>
</dbReference>
<protein>
    <submittedName>
        <fullName evidence="1">Uncharacterized protein</fullName>
    </submittedName>
</protein>